<dbReference type="Pfam" id="PF07690">
    <property type="entry name" value="MFS_1"/>
    <property type="match status" value="1"/>
</dbReference>
<proteinExistence type="predicted"/>
<dbReference type="RefSeq" id="WP_177115496.1">
    <property type="nucleotide sequence ID" value="NZ_JACARF010000030.1"/>
</dbReference>
<name>A0A7Y8FFJ2_9PSED</name>
<dbReference type="PANTHER" id="PTHR23513">
    <property type="entry name" value="INTEGRAL MEMBRANE EFFLUX PROTEIN-RELATED"/>
    <property type="match status" value="1"/>
</dbReference>
<evidence type="ECO:0000256" key="6">
    <source>
        <dbReference type="SAM" id="Phobius"/>
    </source>
</evidence>
<feature type="transmembrane region" description="Helical" evidence="6">
    <location>
        <begin position="365"/>
        <end position="384"/>
    </location>
</feature>
<protein>
    <submittedName>
        <fullName evidence="7">MFS transporter</fullName>
    </submittedName>
</protein>
<feature type="transmembrane region" description="Helical" evidence="6">
    <location>
        <begin position="326"/>
        <end position="344"/>
    </location>
</feature>
<dbReference type="CDD" id="cd06173">
    <property type="entry name" value="MFS_MefA_like"/>
    <property type="match status" value="1"/>
</dbReference>
<reference evidence="7 8" key="1">
    <citation type="submission" date="2020-04" db="EMBL/GenBank/DDBJ databases">
        <title>Molecular characterization of pseudomonads from Agaricus bisporus reveal novel blotch 2 pathogens in Western Europe.</title>
        <authorList>
            <person name="Taparia T."/>
            <person name="Krijger M."/>
            <person name="Haynes E."/>
            <person name="Elpinstone J.G."/>
            <person name="Noble R."/>
            <person name="Van Der Wolf J."/>
        </authorList>
    </citation>
    <scope>NUCLEOTIDE SEQUENCE [LARGE SCALE GENOMIC DNA]</scope>
    <source>
        <strain evidence="7 8">IPO3781</strain>
    </source>
</reference>
<evidence type="ECO:0000256" key="1">
    <source>
        <dbReference type="ARBA" id="ARBA00004651"/>
    </source>
</evidence>
<sequence>MFRTKQGAHRFAGFFISRNFSLLWLGQALSSFGEFVLESTVIVWLVTDLFRDSAFVPSAVGLAVAASALPRVLVAPLAGAWVDRLPALYVMITADAIRVINFLIFILIYSLSGPDPMQVFAGVLLLLVLNSSAAQFFNPSRQAIMQVIIPVERRVEASAKTMFSLTGISVLSASVGPALFVWVGPIWALLINVLAFSCSALCIVATRGLRAALPVERASFWRGLLDGLRFCWGHPSIRTLLTGVALYGVSLGINNVVLSLYAFKTLGLSPREYGLVLAAFPVGGLVAALLVWPLLKALSIRRAFTVALLCLGLSYLGYALHPPFYLAWALMFCCGLCFSVFAMVQGPMLQEAVPMGYMGRVSATVTPVLAIASLTGTLACSQTLNLVQGADVYGDYIVIAAGLLLTGGGLMLLGERAGKQRVTLSE</sequence>
<dbReference type="GO" id="GO:0022857">
    <property type="term" value="F:transmembrane transporter activity"/>
    <property type="evidence" value="ECO:0007669"/>
    <property type="project" value="InterPro"/>
</dbReference>
<feature type="transmembrane region" description="Helical" evidence="6">
    <location>
        <begin position="186"/>
        <end position="209"/>
    </location>
</feature>
<evidence type="ECO:0000256" key="5">
    <source>
        <dbReference type="ARBA" id="ARBA00023136"/>
    </source>
</evidence>
<feature type="transmembrane region" description="Helical" evidence="6">
    <location>
        <begin position="244"/>
        <end position="263"/>
    </location>
</feature>
<accession>A0A7Y8FFJ2</accession>
<feature type="transmembrane region" description="Helical" evidence="6">
    <location>
        <begin position="396"/>
        <end position="414"/>
    </location>
</feature>
<feature type="transmembrane region" description="Helical" evidence="6">
    <location>
        <begin position="117"/>
        <end position="138"/>
    </location>
</feature>
<organism evidence="7 8">
    <name type="scientific">Pseudomonas yamanorum</name>
    <dbReference type="NCBI Taxonomy" id="515393"/>
    <lineage>
        <taxon>Bacteria</taxon>
        <taxon>Pseudomonadati</taxon>
        <taxon>Pseudomonadota</taxon>
        <taxon>Gammaproteobacteria</taxon>
        <taxon>Pseudomonadales</taxon>
        <taxon>Pseudomonadaceae</taxon>
        <taxon>Pseudomonas</taxon>
    </lineage>
</organism>
<feature type="transmembrane region" description="Helical" evidence="6">
    <location>
        <begin position="302"/>
        <end position="320"/>
    </location>
</feature>
<evidence type="ECO:0000256" key="3">
    <source>
        <dbReference type="ARBA" id="ARBA00022692"/>
    </source>
</evidence>
<dbReference type="EMBL" id="JACARF010000030">
    <property type="protein sequence ID" value="NWE78305.1"/>
    <property type="molecule type" value="Genomic_DNA"/>
</dbReference>
<keyword evidence="3 6" id="KW-0812">Transmembrane</keyword>
<comment type="subcellular location">
    <subcellularLocation>
        <location evidence="1">Cell membrane</location>
        <topology evidence="1">Multi-pass membrane protein</topology>
    </subcellularLocation>
</comment>
<dbReference type="GO" id="GO:0005886">
    <property type="term" value="C:plasma membrane"/>
    <property type="evidence" value="ECO:0007669"/>
    <property type="project" value="UniProtKB-SubCell"/>
</dbReference>
<dbReference type="AlphaFoldDB" id="A0A7Y8FFJ2"/>
<dbReference type="PANTHER" id="PTHR23513:SF6">
    <property type="entry name" value="MAJOR FACILITATOR SUPERFAMILY ASSOCIATED DOMAIN-CONTAINING PROTEIN"/>
    <property type="match status" value="1"/>
</dbReference>
<evidence type="ECO:0000256" key="2">
    <source>
        <dbReference type="ARBA" id="ARBA00022475"/>
    </source>
</evidence>
<feature type="transmembrane region" description="Helical" evidence="6">
    <location>
        <begin position="21"/>
        <end position="47"/>
    </location>
</feature>
<feature type="transmembrane region" description="Helical" evidence="6">
    <location>
        <begin position="159"/>
        <end position="180"/>
    </location>
</feature>
<keyword evidence="2" id="KW-1003">Cell membrane</keyword>
<feature type="transmembrane region" description="Helical" evidence="6">
    <location>
        <begin position="88"/>
        <end position="111"/>
    </location>
</feature>
<dbReference type="Gene3D" id="1.20.1250.20">
    <property type="entry name" value="MFS general substrate transporter like domains"/>
    <property type="match status" value="1"/>
</dbReference>
<dbReference type="InterPro" id="IPR011701">
    <property type="entry name" value="MFS"/>
</dbReference>
<feature type="transmembrane region" description="Helical" evidence="6">
    <location>
        <begin position="59"/>
        <end position="81"/>
    </location>
</feature>
<evidence type="ECO:0000313" key="7">
    <source>
        <dbReference type="EMBL" id="NWE78305.1"/>
    </source>
</evidence>
<comment type="caution">
    <text evidence="7">The sequence shown here is derived from an EMBL/GenBank/DDBJ whole genome shotgun (WGS) entry which is preliminary data.</text>
</comment>
<evidence type="ECO:0000313" key="8">
    <source>
        <dbReference type="Proteomes" id="UP000537188"/>
    </source>
</evidence>
<keyword evidence="5 6" id="KW-0472">Membrane</keyword>
<feature type="transmembrane region" description="Helical" evidence="6">
    <location>
        <begin position="275"/>
        <end position="295"/>
    </location>
</feature>
<dbReference type="SUPFAM" id="SSF103473">
    <property type="entry name" value="MFS general substrate transporter"/>
    <property type="match status" value="1"/>
</dbReference>
<keyword evidence="4 6" id="KW-1133">Transmembrane helix</keyword>
<dbReference type="Proteomes" id="UP000537188">
    <property type="component" value="Unassembled WGS sequence"/>
</dbReference>
<evidence type="ECO:0000256" key="4">
    <source>
        <dbReference type="ARBA" id="ARBA00022989"/>
    </source>
</evidence>
<dbReference type="InterPro" id="IPR036259">
    <property type="entry name" value="MFS_trans_sf"/>
</dbReference>
<gene>
    <name evidence="7" type="ORF">HX828_22375</name>
</gene>